<keyword evidence="7" id="KW-1185">Reference proteome</keyword>
<dbReference type="InterPro" id="IPR009050">
    <property type="entry name" value="Globin-like_sf"/>
</dbReference>
<accession>A0A437J917</accession>
<organism evidence="6 7">
    <name type="scientific">Sphingobium algorifonticola</name>
    <dbReference type="NCBI Taxonomy" id="2008318"/>
    <lineage>
        <taxon>Bacteria</taxon>
        <taxon>Pseudomonadati</taxon>
        <taxon>Pseudomonadota</taxon>
        <taxon>Alphaproteobacteria</taxon>
        <taxon>Sphingomonadales</taxon>
        <taxon>Sphingomonadaceae</taxon>
        <taxon>Sphingobium</taxon>
    </lineage>
</organism>
<dbReference type="GO" id="GO:0020037">
    <property type="term" value="F:heme binding"/>
    <property type="evidence" value="ECO:0007669"/>
    <property type="project" value="InterPro"/>
</dbReference>
<reference evidence="6 7" key="1">
    <citation type="submission" date="2019-01" db="EMBL/GenBank/DDBJ databases">
        <authorList>
            <person name="Chen W.-M."/>
        </authorList>
    </citation>
    <scope>NUCLEOTIDE SEQUENCE [LARGE SCALE GENOMIC DNA]</scope>
    <source>
        <strain evidence="6 7">TLA-22</strain>
    </source>
</reference>
<evidence type="ECO:0000256" key="4">
    <source>
        <dbReference type="ARBA" id="ARBA00023004"/>
    </source>
</evidence>
<keyword evidence="2 5" id="KW-0349">Heme</keyword>
<dbReference type="CDD" id="cd00454">
    <property type="entry name" value="TrHb1_N"/>
    <property type="match status" value="1"/>
</dbReference>
<comment type="caution">
    <text evidence="6">The sequence shown here is derived from an EMBL/GenBank/DDBJ whole genome shotgun (WGS) entry which is preliminary data.</text>
</comment>
<dbReference type="Gene3D" id="1.10.490.10">
    <property type="entry name" value="Globins"/>
    <property type="match status" value="1"/>
</dbReference>
<evidence type="ECO:0000313" key="6">
    <source>
        <dbReference type="EMBL" id="RVT41978.1"/>
    </source>
</evidence>
<dbReference type="Pfam" id="PF01152">
    <property type="entry name" value="Bac_globin"/>
    <property type="match status" value="1"/>
</dbReference>
<evidence type="ECO:0000256" key="1">
    <source>
        <dbReference type="ARBA" id="ARBA00022448"/>
    </source>
</evidence>
<keyword evidence="1" id="KW-0813">Transport</keyword>
<evidence type="ECO:0000313" key="7">
    <source>
        <dbReference type="Proteomes" id="UP000282977"/>
    </source>
</evidence>
<gene>
    <name evidence="6" type="ORF">ENE74_06935</name>
</gene>
<dbReference type="AlphaFoldDB" id="A0A437J917"/>
<keyword evidence="4 5" id="KW-0408">Iron</keyword>
<protein>
    <submittedName>
        <fullName evidence="6">Group 1 truncated hemoglobin</fullName>
    </submittedName>
</protein>
<evidence type="ECO:0000256" key="3">
    <source>
        <dbReference type="ARBA" id="ARBA00022723"/>
    </source>
</evidence>
<dbReference type="GO" id="GO:0019825">
    <property type="term" value="F:oxygen binding"/>
    <property type="evidence" value="ECO:0007669"/>
    <property type="project" value="InterPro"/>
</dbReference>
<evidence type="ECO:0000256" key="2">
    <source>
        <dbReference type="ARBA" id="ARBA00022617"/>
    </source>
</evidence>
<dbReference type="SUPFAM" id="SSF46458">
    <property type="entry name" value="Globin-like"/>
    <property type="match status" value="1"/>
</dbReference>
<feature type="binding site" description="distal binding residue" evidence="5">
    <location>
        <position position="126"/>
    </location>
    <ligand>
        <name>heme</name>
        <dbReference type="ChEBI" id="CHEBI:30413"/>
    </ligand>
    <ligandPart>
        <name>Fe</name>
        <dbReference type="ChEBI" id="CHEBI:18248"/>
    </ligandPart>
</feature>
<evidence type="ECO:0000256" key="5">
    <source>
        <dbReference type="PIRSR" id="PIRSR601486-1"/>
    </source>
</evidence>
<dbReference type="InterPro" id="IPR012292">
    <property type="entry name" value="Globin/Proto"/>
</dbReference>
<dbReference type="GO" id="GO:0046872">
    <property type="term" value="F:metal ion binding"/>
    <property type="evidence" value="ECO:0007669"/>
    <property type="project" value="UniProtKB-KW"/>
</dbReference>
<dbReference type="Proteomes" id="UP000282977">
    <property type="component" value="Unassembled WGS sequence"/>
</dbReference>
<dbReference type="InterPro" id="IPR001486">
    <property type="entry name" value="Hemoglobin_trunc"/>
</dbReference>
<keyword evidence="3 5" id="KW-0479">Metal-binding</keyword>
<name>A0A437J917_9SPHN</name>
<dbReference type="OrthoDB" id="9795814at2"/>
<proteinExistence type="predicted"/>
<dbReference type="EMBL" id="RZUL01000002">
    <property type="protein sequence ID" value="RVT41978.1"/>
    <property type="molecule type" value="Genomic_DNA"/>
</dbReference>
<sequence>MPLLAFLPLLLLQTASDTPPPTASRPPAGAPYAMPGEDAVDPYVANNANAGAIPFKGEAMAVAFHGQDGIRRIVDGFVTRNFADPVIGEIFQGHDQARLRRTLFEQFCYILNAGCAYTGRDMRSSHKDLGTQHADMNRLVENLQKAMAEEGVSFPAQNRFLAKLAPMRKDTVDR</sequence>